<proteinExistence type="predicted"/>
<sequence length="82" mass="9099">MLSKTLLRSKYQCISCVLRRTAVAVHQPTSSSKLLSKGEMKNTKTCSPVKLSYDLALLGAQVESTASRDYLSFDLQCVRDNL</sequence>
<dbReference type="WBParaSite" id="SBAD_0001190201-mRNA-1">
    <property type="protein sequence ID" value="SBAD_0001190201-mRNA-1"/>
    <property type="gene ID" value="SBAD_0001190201"/>
</dbReference>
<dbReference type="Proteomes" id="UP000270296">
    <property type="component" value="Unassembled WGS sequence"/>
</dbReference>
<dbReference type="EMBL" id="UZAM01015823">
    <property type="protein sequence ID" value="VDP40728.1"/>
    <property type="molecule type" value="Genomic_DNA"/>
</dbReference>
<accession>A0A183J6L8</accession>
<reference evidence="3" key="1">
    <citation type="submission" date="2016-06" db="UniProtKB">
        <authorList>
            <consortium name="WormBaseParasite"/>
        </authorList>
    </citation>
    <scope>IDENTIFICATION</scope>
</reference>
<evidence type="ECO:0000313" key="3">
    <source>
        <dbReference type="WBParaSite" id="SBAD_0001190201-mRNA-1"/>
    </source>
</evidence>
<reference evidence="1 2" key="2">
    <citation type="submission" date="2018-11" db="EMBL/GenBank/DDBJ databases">
        <authorList>
            <consortium name="Pathogen Informatics"/>
        </authorList>
    </citation>
    <scope>NUCLEOTIDE SEQUENCE [LARGE SCALE GENOMIC DNA]</scope>
</reference>
<evidence type="ECO:0000313" key="1">
    <source>
        <dbReference type="EMBL" id="VDP40728.1"/>
    </source>
</evidence>
<dbReference type="AlphaFoldDB" id="A0A183J6L8"/>
<keyword evidence="2" id="KW-1185">Reference proteome</keyword>
<evidence type="ECO:0000313" key="2">
    <source>
        <dbReference type="Proteomes" id="UP000270296"/>
    </source>
</evidence>
<protein>
    <submittedName>
        <fullName evidence="1 3">Uncharacterized protein</fullName>
    </submittedName>
</protein>
<organism evidence="3">
    <name type="scientific">Soboliphyme baturini</name>
    <dbReference type="NCBI Taxonomy" id="241478"/>
    <lineage>
        <taxon>Eukaryota</taxon>
        <taxon>Metazoa</taxon>
        <taxon>Ecdysozoa</taxon>
        <taxon>Nematoda</taxon>
        <taxon>Enoplea</taxon>
        <taxon>Dorylaimia</taxon>
        <taxon>Dioctophymatida</taxon>
        <taxon>Dioctophymatoidea</taxon>
        <taxon>Soboliphymatidae</taxon>
        <taxon>Soboliphyme</taxon>
    </lineage>
</organism>
<name>A0A183J6L8_9BILA</name>
<gene>
    <name evidence="1" type="ORF">SBAD_LOCUS11516</name>
</gene>